<accession>A0AC35UDA5</accession>
<protein>
    <submittedName>
        <fullName evidence="2">MFS domain-containing protein</fullName>
    </submittedName>
</protein>
<dbReference type="WBParaSite" id="RSKR_0001054300.1">
    <property type="protein sequence ID" value="RSKR_0001054300.1"/>
    <property type="gene ID" value="RSKR_0001054300"/>
</dbReference>
<sequence>MYQEHYFYLAFDTDDCAGFVTRNFTFIEFVGVIEPDWNCTLKDGTGYKTFPAPLKDGACTDLKQQCSNFTAIKDSVDFHSIVGAFKMVCEDDNKVEYIQLIQSLAMLIGAVIGGHVGDHLGRNTIFFLCQLCIIITSIMTTASQTWVHYAICQGITGFLYGGIEVMVMTTMMEMTNNKYRLIPNASFQWPLAYLIIALIAYLTKGWQLYFIFLNAVGSFFSIGFIMFLESPRWLIATGQFEEAAEVLNDIAHCRWNDAAVHFTENDLKNLPSEPNQKYRLYNFFHLFSKRKLVQQTLLQMFSMFTYSIISANYNYSVSSWESNIIPFVAINGGLRFIIPIVIIYFDFKIPSLGRKVQFVASLICEGFCYGGVIILMLCGYKHSYSWVNVLITIATMINDSAFWMNIVQITTQRYPTVIRCTAFGFIQCFKHLGYMVGVYIMKPILKSEDPIYAFVIPEVLIVVTIVLGIVLQPEVKGKSLKDTMDEVNKGRIVTRLPTGLLQLVSQFRTDQGAHKSELEEAFKTQMSKAKRSETVLSVASVPTPPHTKPKSSNKDSSKSSTDVLPDTNQRKPKSSSKDSSNIHQRKTPNSSKSSSKASSNVASQVNHGYDSESSLSELDLPTTKKSSSTSTIRF</sequence>
<organism evidence="1 2">
    <name type="scientific">Rhabditophanes sp. KR3021</name>
    <dbReference type="NCBI Taxonomy" id="114890"/>
    <lineage>
        <taxon>Eukaryota</taxon>
        <taxon>Metazoa</taxon>
        <taxon>Ecdysozoa</taxon>
        <taxon>Nematoda</taxon>
        <taxon>Chromadorea</taxon>
        <taxon>Rhabditida</taxon>
        <taxon>Tylenchina</taxon>
        <taxon>Panagrolaimomorpha</taxon>
        <taxon>Strongyloidoidea</taxon>
        <taxon>Alloionematidae</taxon>
        <taxon>Rhabditophanes</taxon>
    </lineage>
</organism>
<proteinExistence type="predicted"/>
<dbReference type="Proteomes" id="UP000095286">
    <property type="component" value="Unplaced"/>
</dbReference>
<evidence type="ECO:0000313" key="2">
    <source>
        <dbReference type="WBParaSite" id="RSKR_0001054300.1"/>
    </source>
</evidence>
<reference evidence="2" key="1">
    <citation type="submission" date="2016-11" db="UniProtKB">
        <authorList>
            <consortium name="WormBaseParasite"/>
        </authorList>
    </citation>
    <scope>IDENTIFICATION</scope>
    <source>
        <strain evidence="2">KR3021</strain>
    </source>
</reference>
<evidence type="ECO:0000313" key="1">
    <source>
        <dbReference type="Proteomes" id="UP000095286"/>
    </source>
</evidence>
<name>A0AC35UDA5_9BILA</name>